<name>A0ACC1U833_9AGAR</name>
<evidence type="ECO:0000313" key="2">
    <source>
        <dbReference type="Proteomes" id="UP001163835"/>
    </source>
</evidence>
<protein>
    <submittedName>
        <fullName evidence="1">Uncharacterized protein</fullName>
    </submittedName>
</protein>
<proteinExistence type="predicted"/>
<accession>A0ACC1U833</accession>
<dbReference type="EMBL" id="MU795008">
    <property type="protein sequence ID" value="KAJ3812932.1"/>
    <property type="molecule type" value="Genomic_DNA"/>
</dbReference>
<keyword evidence="2" id="KW-1185">Reference proteome</keyword>
<sequence length="449" mass="51133">MLSAGSTRQQIFTAVQSNTKHQYALEKYSQRLTAELQEIDKLLAAADVGDSDNEQPGDVEIQGASRATGPIPEHEFLNPVSPFFSEAIKRSRYCKSTVTHAMRPKELDTLTDAVTAEFRRLRVLEGQGRRVCSASSAIDLTSNTDRLNWKTIAEKVSDASYFLRSDRECKTKWLGYQHPGICHDDWTLDELKKLKEIVAEKEKDEEYELDWVDVAQELGTSRTPIDCMRHGFKRVNHTWAPEADRKLFEAVQVYGTENWALVAIHVSPNVTSVQCQMRYNRSLDPLLNKSPWSSAEDKRLNEIVSVLGSMSWPEVARLMPGRTNEMCRERYLERSKAKAGEDIARSAWTKEEDEELVRMVGEMGNKWQKISTATGGVHTNVQVCLVFFHFCLYDKPMILYNSVAPGTRSSRMVLYQPIPIAALILFPLQMTSRLNHLRLRHLILVPTLV</sequence>
<reference evidence="1" key="1">
    <citation type="submission" date="2022-09" db="EMBL/GenBank/DDBJ databases">
        <title>A Global Phylogenomic Analysis of the Shiitake Genus Lentinula.</title>
        <authorList>
            <consortium name="DOE Joint Genome Institute"/>
            <person name="Sierra-Patev S."/>
            <person name="Min B."/>
            <person name="Naranjo-Ortiz M."/>
            <person name="Looney B."/>
            <person name="Konkel Z."/>
            <person name="Slot J.C."/>
            <person name="Sakamoto Y."/>
            <person name="Steenwyk J.L."/>
            <person name="Rokas A."/>
            <person name="Carro J."/>
            <person name="Camarero S."/>
            <person name="Ferreira P."/>
            <person name="Molpeceres G."/>
            <person name="Ruiz-Duenas F.J."/>
            <person name="Serrano A."/>
            <person name="Henrissat B."/>
            <person name="Drula E."/>
            <person name="Hughes K.W."/>
            <person name="Mata J.L."/>
            <person name="Ishikawa N.K."/>
            <person name="Vargas-Isla R."/>
            <person name="Ushijima S."/>
            <person name="Smith C.A."/>
            <person name="Ahrendt S."/>
            <person name="Andreopoulos W."/>
            <person name="He G."/>
            <person name="Labutti K."/>
            <person name="Lipzen A."/>
            <person name="Ng V."/>
            <person name="Riley R."/>
            <person name="Sandor L."/>
            <person name="Barry K."/>
            <person name="Martinez A.T."/>
            <person name="Xiao Y."/>
            <person name="Gibbons J.G."/>
            <person name="Terashima K."/>
            <person name="Grigoriev I.V."/>
            <person name="Hibbett D.S."/>
        </authorList>
    </citation>
    <scope>NUCLEOTIDE SEQUENCE</scope>
    <source>
        <strain evidence="1">TMI1499</strain>
    </source>
</reference>
<comment type="caution">
    <text evidence="1">The sequence shown here is derived from an EMBL/GenBank/DDBJ whole genome shotgun (WGS) entry which is preliminary data.</text>
</comment>
<dbReference type="Proteomes" id="UP001163835">
    <property type="component" value="Unassembled WGS sequence"/>
</dbReference>
<gene>
    <name evidence="1" type="ORF">F5876DRAFT_36266</name>
</gene>
<organism evidence="1 2">
    <name type="scientific">Lentinula aff. lateritia</name>
    <dbReference type="NCBI Taxonomy" id="2804960"/>
    <lineage>
        <taxon>Eukaryota</taxon>
        <taxon>Fungi</taxon>
        <taxon>Dikarya</taxon>
        <taxon>Basidiomycota</taxon>
        <taxon>Agaricomycotina</taxon>
        <taxon>Agaricomycetes</taxon>
        <taxon>Agaricomycetidae</taxon>
        <taxon>Agaricales</taxon>
        <taxon>Marasmiineae</taxon>
        <taxon>Omphalotaceae</taxon>
        <taxon>Lentinula</taxon>
    </lineage>
</organism>
<evidence type="ECO:0000313" key="1">
    <source>
        <dbReference type="EMBL" id="KAJ3812932.1"/>
    </source>
</evidence>